<evidence type="ECO:0000313" key="9">
    <source>
        <dbReference type="Proteomes" id="UP000549695"/>
    </source>
</evidence>
<dbReference type="GO" id="GO:0003677">
    <property type="term" value="F:DNA binding"/>
    <property type="evidence" value="ECO:0007669"/>
    <property type="project" value="UniProtKB-UniRule"/>
</dbReference>
<dbReference type="PANTHER" id="PTHR30349">
    <property type="entry name" value="PHAGE INTEGRASE-RELATED"/>
    <property type="match status" value="1"/>
</dbReference>
<evidence type="ECO:0000313" key="8">
    <source>
        <dbReference type="EMBL" id="NYG01081.1"/>
    </source>
</evidence>
<proteinExistence type="inferred from homology"/>
<feature type="domain" description="Core-binding (CB)" evidence="7">
    <location>
        <begin position="78"/>
        <end position="157"/>
    </location>
</feature>
<dbReference type="Proteomes" id="UP000549695">
    <property type="component" value="Unassembled WGS sequence"/>
</dbReference>
<dbReference type="InterPro" id="IPR050090">
    <property type="entry name" value="Tyrosine_recombinase_XerCD"/>
</dbReference>
<keyword evidence="2 4" id="KW-0238">DNA-binding</keyword>
<evidence type="ECO:0000259" key="7">
    <source>
        <dbReference type="PROSITE" id="PS51900"/>
    </source>
</evidence>
<evidence type="ECO:0000256" key="5">
    <source>
        <dbReference type="SAM" id="MobiDB-lite"/>
    </source>
</evidence>
<dbReference type="Gene3D" id="1.10.150.130">
    <property type="match status" value="1"/>
</dbReference>
<dbReference type="SUPFAM" id="SSF56349">
    <property type="entry name" value="DNA breaking-rejoining enzymes"/>
    <property type="match status" value="1"/>
</dbReference>
<dbReference type="AlphaFoldDB" id="A0A852W0R3"/>
<dbReference type="EMBL" id="JACCCZ010000001">
    <property type="protein sequence ID" value="NYG01081.1"/>
    <property type="molecule type" value="Genomic_DNA"/>
</dbReference>
<comment type="caution">
    <text evidence="8">The sequence shown here is derived from an EMBL/GenBank/DDBJ whole genome shotgun (WGS) entry which is preliminary data.</text>
</comment>
<dbReference type="InterPro" id="IPR044068">
    <property type="entry name" value="CB"/>
</dbReference>
<dbReference type="CDD" id="cd01189">
    <property type="entry name" value="INT_ICEBs1_C_like"/>
    <property type="match status" value="1"/>
</dbReference>
<comment type="similarity">
    <text evidence="1">Belongs to the 'phage' integrase family.</text>
</comment>
<name>A0A852W0R3_PSEA5</name>
<protein>
    <submittedName>
        <fullName evidence="8">Integrase</fullName>
    </submittedName>
</protein>
<dbReference type="GO" id="GO:0006310">
    <property type="term" value="P:DNA recombination"/>
    <property type="evidence" value="ECO:0007669"/>
    <property type="project" value="UniProtKB-KW"/>
</dbReference>
<dbReference type="GO" id="GO:0015074">
    <property type="term" value="P:DNA integration"/>
    <property type="evidence" value="ECO:0007669"/>
    <property type="project" value="UniProtKB-KW"/>
</dbReference>
<feature type="domain" description="Tyr recombinase" evidence="6">
    <location>
        <begin position="177"/>
        <end position="386"/>
    </location>
</feature>
<evidence type="ECO:0000256" key="3">
    <source>
        <dbReference type="ARBA" id="ARBA00023172"/>
    </source>
</evidence>
<gene>
    <name evidence="8" type="ORF">HDA37_001366</name>
</gene>
<feature type="compositionally biased region" description="Basic residues" evidence="5">
    <location>
        <begin position="17"/>
        <end position="33"/>
    </location>
</feature>
<feature type="region of interest" description="Disordered" evidence="5">
    <location>
        <begin position="11"/>
        <end position="42"/>
    </location>
</feature>
<dbReference type="InterPro" id="IPR013762">
    <property type="entry name" value="Integrase-like_cat_sf"/>
</dbReference>
<dbReference type="InterPro" id="IPR011010">
    <property type="entry name" value="DNA_brk_join_enz"/>
</dbReference>
<evidence type="ECO:0000259" key="6">
    <source>
        <dbReference type="PROSITE" id="PS51898"/>
    </source>
</evidence>
<dbReference type="InterPro" id="IPR010998">
    <property type="entry name" value="Integrase_recombinase_N"/>
</dbReference>
<organism evidence="8 9">
    <name type="scientific">Pseudonocardia alni</name>
    <name type="common">Amycolata alni</name>
    <dbReference type="NCBI Taxonomy" id="33907"/>
    <lineage>
        <taxon>Bacteria</taxon>
        <taxon>Bacillati</taxon>
        <taxon>Actinomycetota</taxon>
        <taxon>Actinomycetes</taxon>
        <taxon>Pseudonocardiales</taxon>
        <taxon>Pseudonocardiaceae</taxon>
        <taxon>Pseudonocardia</taxon>
    </lineage>
</organism>
<dbReference type="Pfam" id="PF00589">
    <property type="entry name" value="Phage_integrase"/>
    <property type="match status" value="1"/>
</dbReference>
<evidence type="ECO:0000256" key="1">
    <source>
        <dbReference type="ARBA" id="ARBA00008857"/>
    </source>
</evidence>
<dbReference type="Gene3D" id="1.10.443.10">
    <property type="entry name" value="Intergrase catalytic core"/>
    <property type="match status" value="1"/>
</dbReference>
<dbReference type="PANTHER" id="PTHR30349:SF64">
    <property type="entry name" value="PROPHAGE INTEGRASE INTD-RELATED"/>
    <property type="match status" value="1"/>
</dbReference>
<accession>A0A852W0R3</accession>
<sequence length="391" mass="43722">MPVDDLWHLRGKDPATGRRRPSKRHGRGKRWRVRGIDPQTGEPRTELFERKVDADRHDVNMHADISRGQYIDPRAGRVTVAEYAETWQTTQLHRDSTADLVERALRLHIGPVLGHHAMADVRPSHLRAWVKETSTVLAPSTVHLVFSYLRSLFGAAVSDRVIATSPCSGVRLPEIDKRDYFIPGPEKVHALASLIAERYPTAPYVAAGCGLRGGEIFGLELDDVDLDAGETRAVRQRKRMVGAPAYLGELKSRSSRRTVELPDIVADALRDHIATYPPAVVEIEDRTDPRNAVVRPARLLFVTGNGLALHRSNWSTVWRSAVRRARLPRGFGLHGLRHYFATLLIHNGASVKTVQLALGHSSPMITLNTYAHEWPDALDRTRTLVDTALRV</sequence>
<evidence type="ECO:0000256" key="2">
    <source>
        <dbReference type="ARBA" id="ARBA00023125"/>
    </source>
</evidence>
<dbReference type="PROSITE" id="PS51900">
    <property type="entry name" value="CB"/>
    <property type="match status" value="1"/>
</dbReference>
<keyword evidence="9" id="KW-1185">Reference proteome</keyword>
<keyword evidence="3" id="KW-0233">DNA recombination</keyword>
<reference evidence="8 9" key="1">
    <citation type="submission" date="2020-07" db="EMBL/GenBank/DDBJ databases">
        <title>Sequencing the genomes of 1000 actinobacteria strains.</title>
        <authorList>
            <person name="Klenk H.-P."/>
        </authorList>
    </citation>
    <scope>NUCLEOTIDE SEQUENCE [LARGE SCALE GENOMIC DNA]</scope>
    <source>
        <strain evidence="8 9">DSM 44749</strain>
    </source>
</reference>
<dbReference type="PROSITE" id="PS51898">
    <property type="entry name" value="TYR_RECOMBINASE"/>
    <property type="match status" value="1"/>
</dbReference>
<dbReference type="InterPro" id="IPR002104">
    <property type="entry name" value="Integrase_catalytic"/>
</dbReference>
<evidence type="ECO:0000256" key="4">
    <source>
        <dbReference type="PROSITE-ProRule" id="PRU01248"/>
    </source>
</evidence>